<dbReference type="RefSeq" id="WP_183198544.1">
    <property type="nucleotide sequence ID" value="NZ_JACIEK010000001.1"/>
</dbReference>
<organism evidence="1 2">
    <name type="scientific">Aureimonas pseudogalii</name>
    <dbReference type="NCBI Taxonomy" id="1744844"/>
    <lineage>
        <taxon>Bacteria</taxon>
        <taxon>Pseudomonadati</taxon>
        <taxon>Pseudomonadota</taxon>
        <taxon>Alphaproteobacteria</taxon>
        <taxon>Hyphomicrobiales</taxon>
        <taxon>Aurantimonadaceae</taxon>
        <taxon>Aureimonas</taxon>
    </lineage>
</organism>
<gene>
    <name evidence="1" type="ORF">GGR04_001056</name>
</gene>
<evidence type="ECO:0000313" key="2">
    <source>
        <dbReference type="Proteomes" id="UP000542776"/>
    </source>
</evidence>
<dbReference type="AlphaFoldDB" id="A0A7W6H312"/>
<dbReference type="EMBL" id="JACIEK010000001">
    <property type="protein sequence ID" value="MBB3997235.1"/>
    <property type="molecule type" value="Genomic_DNA"/>
</dbReference>
<dbReference type="Proteomes" id="UP000542776">
    <property type="component" value="Unassembled WGS sequence"/>
</dbReference>
<name>A0A7W6H312_9HYPH</name>
<sequence length="88" mass="10179">MTIWKPGMRCRCIRLFLRRKGGNEKLPNLGEYYTVRDVDRSSETLCLRFWEIVNTPHDFGDGEVVEASFAADCFRHVIAPTDREKADA</sequence>
<reference evidence="1 2" key="1">
    <citation type="submission" date="2020-08" db="EMBL/GenBank/DDBJ databases">
        <title>Genomic Encyclopedia of Type Strains, Phase IV (KMG-IV): sequencing the most valuable type-strain genomes for metagenomic binning, comparative biology and taxonomic classification.</title>
        <authorList>
            <person name="Goeker M."/>
        </authorList>
    </citation>
    <scope>NUCLEOTIDE SEQUENCE [LARGE SCALE GENOMIC DNA]</scope>
    <source>
        <strain evidence="1 2">DSM 102238</strain>
    </source>
</reference>
<accession>A0A7W6H312</accession>
<proteinExistence type="predicted"/>
<comment type="caution">
    <text evidence="1">The sequence shown here is derived from an EMBL/GenBank/DDBJ whole genome shotgun (WGS) entry which is preliminary data.</text>
</comment>
<evidence type="ECO:0000313" key="1">
    <source>
        <dbReference type="EMBL" id="MBB3997235.1"/>
    </source>
</evidence>
<keyword evidence="2" id="KW-1185">Reference proteome</keyword>
<protein>
    <submittedName>
        <fullName evidence="1">Uncharacterized protein</fullName>
    </submittedName>
</protein>